<keyword evidence="1" id="KW-1133">Transmembrane helix</keyword>
<evidence type="ECO:0000313" key="3">
    <source>
        <dbReference type="EMBL" id="KRN89629.1"/>
    </source>
</evidence>
<protein>
    <recommendedName>
        <fullName evidence="2">SpaA-like prealbumin fold domain-containing protein</fullName>
    </recommendedName>
</protein>
<feature type="domain" description="SpaA-like prealbumin fold" evidence="2">
    <location>
        <begin position="2"/>
        <end position="61"/>
    </location>
</feature>
<comment type="caution">
    <text evidence="3">The sequence shown here is derived from an EMBL/GenBank/DDBJ whole genome shotgun (WGS) entry which is preliminary data.</text>
</comment>
<evidence type="ECO:0000259" key="2">
    <source>
        <dbReference type="Pfam" id="PF17802"/>
    </source>
</evidence>
<dbReference type="EMBL" id="JQBZ01000010">
    <property type="protein sequence ID" value="KRN89629.1"/>
    <property type="molecule type" value="Genomic_DNA"/>
</dbReference>
<name>A0A0R2KTL7_9LACO</name>
<sequence>MTDVNGKVIGDWVSTKTAHELTVRPGTYKFHEVTAPKGYKVVTDFTFTVDKNGKITNLKVTGDSVKVDGNTINVTDKQIIPPTGDSDTGITSLIGLIMTAVSMTFGFGFRRLRRD</sequence>
<evidence type="ECO:0000313" key="4">
    <source>
        <dbReference type="Proteomes" id="UP000051500"/>
    </source>
</evidence>
<keyword evidence="4" id="KW-1185">Reference proteome</keyword>
<proteinExistence type="predicted"/>
<dbReference type="InterPro" id="IPR041033">
    <property type="entry name" value="SpaA_PFL_dom_1"/>
</dbReference>
<reference evidence="3 4" key="1">
    <citation type="journal article" date="2015" name="Genome Announc.">
        <title>Expanding the biotechnology potential of lactobacilli through comparative genomics of 213 strains and associated genera.</title>
        <authorList>
            <person name="Sun Z."/>
            <person name="Harris H.M."/>
            <person name="McCann A."/>
            <person name="Guo C."/>
            <person name="Argimon S."/>
            <person name="Zhang W."/>
            <person name="Yang X."/>
            <person name="Jeffery I.B."/>
            <person name="Cooney J.C."/>
            <person name="Kagawa T.F."/>
            <person name="Liu W."/>
            <person name="Song Y."/>
            <person name="Salvetti E."/>
            <person name="Wrobel A."/>
            <person name="Rasinkangas P."/>
            <person name="Parkhill J."/>
            <person name="Rea M.C."/>
            <person name="O'Sullivan O."/>
            <person name="Ritari J."/>
            <person name="Douillard F.P."/>
            <person name="Paul Ross R."/>
            <person name="Yang R."/>
            <person name="Briner A.E."/>
            <person name="Felis G.E."/>
            <person name="de Vos W.M."/>
            <person name="Barrangou R."/>
            <person name="Klaenhammer T.R."/>
            <person name="Caufield P.W."/>
            <person name="Cui Y."/>
            <person name="Zhang H."/>
            <person name="O'Toole P.W."/>
        </authorList>
    </citation>
    <scope>NUCLEOTIDE SEQUENCE [LARGE SCALE GENOMIC DNA]</scope>
    <source>
        <strain evidence="3 4">DSM 22408</strain>
    </source>
</reference>
<keyword evidence="1" id="KW-0812">Transmembrane</keyword>
<dbReference type="Gene3D" id="2.60.40.10">
    <property type="entry name" value="Immunoglobulins"/>
    <property type="match status" value="1"/>
</dbReference>
<keyword evidence="1" id="KW-0472">Membrane</keyword>
<dbReference type="Proteomes" id="UP000051500">
    <property type="component" value="Unassembled WGS sequence"/>
</dbReference>
<dbReference type="NCBIfam" id="TIGR01167">
    <property type="entry name" value="LPXTG_anchor"/>
    <property type="match status" value="1"/>
</dbReference>
<organism evidence="3 4">
    <name type="scientific">Ligilactobacillus ceti DSM 22408</name>
    <dbReference type="NCBI Taxonomy" id="1122146"/>
    <lineage>
        <taxon>Bacteria</taxon>
        <taxon>Bacillati</taxon>
        <taxon>Bacillota</taxon>
        <taxon>Bacilli</taxon>
        <taxon>Lactobacillales</taxon>
        <taxon>Lactobacillaceae</taxon>
        <taxon>Ligilactobacillus</taxon>
    </lineage>
</organism>
<dbReference type="Pfam" id="PF17802">
    <property type="entry name" value="SpaA"/>
    <property type="match status" value="1"/>
</dbReference>
<dbReference type="AlphaFoldDB" id="A0A0R2KTL7"/>
<dbReference type="PATRIC" id="fig|1122146.4.peg.1216"/>
<evidence type="ECO:0000256" key="1">
    <source>
        <dbReference type="SAM" id="Phobius"/>
    </source>
</evidence>
<feature type="transmembrane region" description="Helical" evidence="1">
    <location>
        <begin position="90"/>
        <end position="109"/>
    </location>
</feature>
<gene>
    <name evidence="3" type="ORF">IV53_GL001179</name>
</gene>
<dbReference type="InterPro" id="IPR013783">
    <property type="entry name" value="Ig-like_fold"/>
</dbReference>
<dbReference type="eggNOG" id="COG4932">
    <property type="taxonomic scope" value="Bacteria"/>
</dbReference>
<accession>A0A0R2KTL7</accession>